<feature type="domain" description="TATA-binding protein interacting (TIP20)" evidence="6">
    <location>
        <begin position="1164"/>
        <end position="1335"/>
    </location>
</feature>
<dbReference type="InterPro" id="IPR013932">
    <property type="entry name" value="TATA-bd_TIP120"/>
</dbReference>
<dbReference type="SUPFAM" id="SSF48371">
    <property type="entry name" value="ARM repeat"/>
    <property type="match status" value="1"/>
</dbReference>
<feature type="region of interest" description="Disordered" evidence="5">
    <location>
        <begin position="366"/>
        <end position="399"/>
    </location>
</feature>
<evidence type="ECO:0000313" key="8">
    <source>
        <dbReference type="Proteomes" id="UP001201980"/>
    </source>
</evidence>
<dbReference type="PANTHER" id="PTHR12696">
    <property type="entry name" value="TIP120"/>
    <property type="match status" value="1"/>
</dbReference>
<evidence type="ECO:0000256" key="3">
    <source>
        <dbReference type="ARBA" id="ARBA00022786"/>
    </source>
</evidence>
<dbReference type="PROSITE" id="PS50077">
    <property type="entry name" value="HEAT_REPEAT"/>
    <property type="match status" value="2"/>
</dbReference>
<dbReference type="Pfam" id="PF25782">
    <property type="entry name" value="TPR_CAND1"/>
    <property type="match status" value="1"/>
</dbReference>
<feature type="compositionally biased region" description="Acidic residues" evidence="5">
    <location>
        <begin position="367"/>
        <end position="399"/>
    </location>
</feature>
<dbReference type="Pfam" id="PF08623">
    <property type="entry name" value="TIP120"/>
    <property type="match status" value="1"/>
</dbReference>
<keyword evidence="2" id="KW-0677">Repeat</keyword>
<evidence type="ECO:0000256" key="5">
    <source>
        <dbReference type="SAM" id="MobiDB-lite"/>
    </source>
</evidence>
<gene>
    <name evidence="7" type="ORF">MKZ38_000940</name>
</gene>
<feature type="repeat" description="HEAT" evidence="4">
    <location>
        <begin position="209"/>
        <end position="249"/>
    </location>
</feature>
<protein>
    <submittedName>
        <fullName evidence="7">Cullin-associated NEDD8-dissociated protein 1 C-terminal part</fullName>
    </submittedName>
</protein>
<name>A0AAD5RQY3_9PEZI</name>
<dbReference type="InterPro" id="IPR039852">
    <property type="entry name" value="CAND1/CAND2"/>
</dbReference>
<organism evidence="7 8">
    <name type="scientific">Zalerion maritima</name>
    <dbReference type="NCBI Taxonomy" id="339359"/>
    <lineage>
        <taxon>Eukaryota</taxon>
        <taxon>Fungi</taxon>
        <taxon>Dikarya</taxon>
        <taxon>Ascomycota</taxon>
        <taxon>Pezizomycotina</taxon>
        <taxon>Sordariomycetes</taxon>
        <taxon>Lulworthiomycetidae</taxon>
        <taxon>Lulworthiales</taxon>
        <taxon>Lulworthiaceae</taxon>
        <taxon>Zalerion</taxon>
    </lineage>
</organism>
<feature type="repeat" description="HEAT" evidence="4">
    <location>
        <begin position="1131"/>
        <end position="1154"/>
    </location>
</feature>
<evidence type="ECO:0000313" key="7">
    <source>
        <dbReference type="EMBL" id="KAJ2902206.1"/>
    </source>
</evidence>
<dbReference type="Proteomes" id="UP001201980">
    <property type="component" value="Unassembled WGS sequence"/>
</dbReference>
<dbReference type="InterPro" id="IPR021133">
    <property type="entry name" value="HEAT_type_2"/>
</dbReference>
<evidence type="ECO:0000256" key="2">
    <source>
        <dbReference type="ARBA" id="ARBA00022737"/>
    </source>
</evidence>
<evidence type="ECO:0000256" key="1">
    <source>
        <dbReference type="ARBA" id="ARBA00007657"/>
    </source>
</evidence>
<keyword evidence="3" id="KW-0833">Ubl conjugation pathway</keyword>
<accession>A0AAD5RQY3</accession>
<reference evidence="7" key="1">
    <citation type="submission" date="2022-07" db="EMBL/GenBank/DDBJ databases">
        <title>Draft genome sequence of Zalerion maritima ATCC 34329, a (micro)plastics degrading marine fungus.</title>
        <authorList>
            <person name="Paco A."/>
            <person name="Goncalves M.F.M."/>
            <person name="Rocha-Santos T.A.P."/>
            <person name="Alves A."/>
        </authorList>
    </citation>
    <scope>NUCLEOTIDE SEQUENCE</scope>
    <source>
        <strain evidence="7">ATCC 34329</strain>
    </source>
</reference>
<sequence>MAGPAQPAANASAVLALVGKMSDPDPDYRFMALNDIHSIFTSHKTEWMAHEYNTAARTLDGIVKALDDNVGEVQNLAIKCLEPFTRRCPLAVIAPMLEKLSTMKQANTVDNSVVSMALRTVIHALPKPVPGGAPTQATTNAYTSISRVLIPRFVGKVVDPVNTNIRLPNAPANALLDSDSQPNSDTVDILIEVVACFGPMLSVAEVSALVEMVIKLIEDDKSNSVVKKRAVVALSLLAPYLQEQLLAQLMQRIEHQLTQPNVNSTTRRYLLSVVGSLSRSIPTRFASYLNTFVPLLITALGEEELQSQLELISEGDAGDAHFGDVREAALATLESLLAACPHEMCPYTDETIAACLRYLKYDPNYAQDDDDEEMDEDEEDDFGADEDDEFEDDAGFDDDDDDASWKVRRCAAKALYTLISTRGSGDLLENGVLYRDAAPTLIKRFDEREESVRLEVVSSMALLIRKTGEGVLPLTSFDDDNQLELLSKLPQSRKRRRQSSTVGMLAIDTSAAARAALSGTGVLSPELEKLPTSGPRADLARVTPALVKAVTKQFKGKLVGTKQAVVNLLNDLVNVQRSGLAAYFDQLVTPILDAIKLAGTSSASISLTGAASATPSTLRIAALQLTGGIARTHSSNVLQPYISKLVDACILAVNDKFFKISSEALKAVEELVKAITPPRSSSTCQEYKADILKVFDVICERSDSSNADTEVRQRAIHALGTLLSRTSNQDGSMLVPGGKREAALASIFERLKNETTRPAAIKAISNIAALSSPAVPINLNWAQPVALELAAQLRKSNRVIRSSSIQALSNLVQAPGVRGSLEKATVSGLTNLLQPALSINDALLLAPATIVLSKLAETAPDVVITDEMNASLCQVLMGSVSTVALDAILQLVTCIGKKGHGDKLLGAILKDVSVRGDPAVVGKVIGTLLVSSSNPSVSVNDFVDEVKRTRHSDPARASLALAVLGEAGFRLGPQNPIEPTYFMGVFGTEPNKQSVAAAIAMGRACAGNVSKFLPVILNEANQGGNVEYLLLQAIKETLQVLSSTQATGDYTMYWEQIWAKLVTAAQAQDNRPACAECMGRLCLIEPTTYIAKLESLLQSPDNVIRAVAVQALRYTLPESDGSFDALLKIKLVPTLVRILQDQDLEIRRLAMSTLTSATHNKPDLIVPSLGKLMPYVMEESRIKPELLHEVSLGPFKHTVDDGLELRKAAYETLYALMEVAFSRISNISFFDRVVDGIKDDSDIRGLCNLMLRKLVILDFEETVRRLAEISIRFRHVLSVKLKDNAVKQEVEKQEETNKSILRVTLLLDNKTKAAAAAQSAGGGGNAWIQYVEWVNSTFANQLPAIREENRADGTLGTTI</sequence>
<evidence type="ECO:0000259" key="6">
    <source>
        <dbReference type="Pfam" id="PF08623"/>
    </source>
</evidence>
<comment type="similarity">
    <text evidence="1">Belongs to the CAND family.</text>
</comment>
<keyword evidence="8" id="KW-1185">Reference proteome</keyword>
<dbReference type="Gene3D" id="1.25.10.10">
    <property type="entry name" value="Leucine-rich Repeat Variant"/>
    <property type="match status" value="1"/>
</dbReference>
<dbReference type="InterPro" id="IPR011989">
    <property type="entry name" value="ARM-like"/>
</dbReference>
<dbReference type="InterPro" id="IPR016024">
    <property type="entry name" value="ARM-type_fold"/>
</dbReference>
<comment type="caution">
    <text evidence="7">The sequence shown here is derived from an EMBL/GenBank/DDBJ whole genome shotgun (WGS) entry which is preliminary data.</text>
</comment>
<evidence type="ECO:0000256" key="4">
    <source>
        <dbReference type="PROSITE-ProRule" id="PRU00103"/>
    </source>
</evidence>
<dbReference type="EMBL" id="JAKWBI020000121">
    <property type="protein sequence ID" value="KAJ2902206.1"/>
    <property type="molecule type" value="Genomic_DNA"/>
</dbReference>
<proteinExistence type="inferred from homology"/>
<dbReference type="GO" id="GO:0010265">
    <property type="term" value="P:SCF complex assembly"/>
    <property type="evidence" value="ECO:0007669"/>
    <property type="project" value="InterPro"/>
</dbReference>